<dbReference type="Pfam" id="PF03013">
    <property type="entry name" value="Pyr_excise"/>
    <property type="match status" value="1"/>
</dbReference>
<dbReference type="InterPro" id="IPR004260">
    <property type="entry name" value="Pyr-dimer_DNA_glycosylase"/>
</dbReference>
<feature type="compositionally biased region" description="Low complexity" evidence="1">
    <location>
        <begin position="154"/>
        <end position="169"/>
    </location>
</feature>
<evidence type="ECO:0000313" key="3">
    <source>
        <dbReference type="Proteomes" id="UP000198797"/>
    </source>
</evidence>
<evidence type="ECO:0000256" key="1">
    <source>
        <dbReference type="SAM" id="MobiDB-lite"/>
    </source>
</evidence>
<proteinExistence type="predicted"/>
<name>A0A1C4ZBQ8_9ACTN</name>
<sequence>MQTFLPYPGFLASARVLDQRRLGKQRVEALQVLRGLTRPGYGWRHHPAVKMWAGYEEALTRYGLDVCAVWCAAGRADTCAATLVTDLTAARGAGRVRTQAELAAAGELPPWWGRDDLHLSHRAALLRKDPDHYRPRFGDVPSDLEYVWPPSDRAPLAAGQPADAPAGDPSNTPAE</sequence>
<organism evidence="2 3">
    <name type="scientific">Micromonospora matsumotoense</name>
    <dbReference type="NCBI Taxonomy" id="121616"/>
    <lineage>
        <taxon>Bacteria</taxon>
        <taxon>Bacillati</taxon>
        <taxon>Actinomycetota</taxon>
        <taxon>Actinomycetes</taxon>
        <taxon>Micromonosporales</taxon>
        <taxon>Micromonosporaceae</taxon>
        <taxon>Micromonospora</taxon>
    </lineage>
</organism>
<dbReference type="OrthoDB" id="5513015at2"/>
<protein>
    <recommendedName>
        <fullName evidence="4">Cytoplasmic protein</fullName>
    </recommendedName>
</protein>
<reference evidence="3" key="1">
    <citation type="submission" date="2016-06" db="EMBL/GenBank/DDBJ databases">
        <authorList>
            <person name="Varghese N."/>
            <person name="Submissions Spin"/>
        </authorList>
    </citation>
    <scope>NUCLEOTIDE SEQUENCE [LARGE SCALE GENOMIC DNA]</scope>
    <source>
        <strain evidence="3">DSM 44100</strain>
    </source>
</reference>
<feature type="region of interest" description="Disordered" evidence="1">
    <location>
        <begin position="148"/>
        <end position="175"/>
    </location>
</feature>
<dbReference type="NCBIfam" id="NF038085">
    <property type="entry name" value="MSMEG_6728_fam"/>
    <property type="match status" value="1"/>
</dbReference>
<dbReference type="Proteomes" id="UP000198797">
    <property type="component" value="Unassembled WGS sequence"/>
</dbReference>
<dbReference type="EMBL" id="FMCU01000009">
    <property type="protein sequence ID" value="SCF30369.1"/>
    <property type="molecule type" value="Genomic_DNA"/>
</dbReference>
<gene>
    <name evidence="2" type="ORF">GA0070216_10952</name>
</gene>
<dbReference type="AlphaFoldDB" id="A0A1C4ZBQ8"/>
<evidence type="ECO:0000313" key="2">
    <source>
        <dbReference type="EMBL" id="SCF30369.1"/>
    </source>
</evidence>
<evidence type="ECO:0008006" key="4">
    <source>
        <dbReference type="Google" id="ProtNLM"/>
    </source>
</evidence>
<keyword evidence="3" id="KW-1185">Reference proteome</keyword>
<dbReference type="STRING" id="121616.GA0070216_10952"/>
<dbReference type="RefSeq" id="WP_091247517.1">
    <property type="nucleotide sequence ID" value="NZ_FMCU01000009.1"/>
</dbReference>
<accession>A0A1C4ZBQ8</accession>